<dbReference type="PANTHER" id="PTHR14097:SF7">
    <property type="entry name" value="OXIDOREDUCTASE HTATIP2"/>
    <property type="match status" value="1"/>
</dbReference>
<dbReference type="Pfam" id="PF00078">
    <property type="entry name" value="RVT_1"/>
    <property type="match status" value="1"/>
</dbReference>
<name>A0A2P6V5Z4_9CHLO</name>
<evidence type="ECO:0000313" key="4">
    <source>
        <dbReference type="Proteomes" id="UP000239649"/>
    </source>
</evidence>
<evidence type="ECO:0000259" key="2">
    <source>
        <dbReference type="Pfam" id="PF13460"/>
    </source>
</evidence>
<evidence type="ECO:0000259" key="1">
    <source>
        <dbReference type="Pfam" id="PF00078"/>
    </source>
</evidence>
<protein>
    <submittedName>
        <fullName evidence="3">Oxidoreductase HTATIP2</fullName>
    </submittedName>
</protein>
<dbReference type="InterPro" id="IPR036291">
    <property type="entry name" value="NAD(P)-bd_dom_sf"/>
</dbReference>
<dbReference type="Gene3D" id="3.40.50.720">
    <property type="entry name" value="NAD(P)-binding Rossmann-like Domain"/>
    <property type="match status" value="1"/>
</dbReference>
<comment type="caution">
    <text evidence="3">The sequence shown here is derived from an EMBL/GenBank/DDBJ whole genome shotgun (WGS) entry which is preliminary data.</text>
</comment>
<dbReference type="SUPFAM" id="SSF51735">
    <property type="entry name" value="NAD(P)-binding Rossmann-fold domains"/>
    <property type="match status" value="1"/>
</dbReference>
<dbReference type="InterPro" id="IPR000477">
    <property type="entry name" value="RT_dom"/>
</dbReference>
<dbReference type="CDD" id="cd01650">
    <property type="entry name" value="RT_nLTR_like"/>
    <property type="match status" value="1"/>
</dbReference>
<dbReference type="PANTHER" id="PTHR14097">
    <property type="entry name" value="OXIDOREDUCTASE HTATIP2"/>
    <property type="match status" value="1"/>
</dbReference>
<dbReference type="OrthoDB" id="430436at2759"/>
<dbReference type="InterPro" id="IPR016040">
    <property type="entry name" value="NAD(P)-bd_dom"/>
</dbReference>
<dbReference type="GO" id="GO:0051170">
    <property type="term" value="P:import into nucleus"/>
    <property type="evidence" value="ECO:0007669"/>
    <property type="project" value="TreeGrafter"/>
</dbReference>
<dbReference type="Pfam" id="PF13460">
    <property type="entry name" value="NAD_binding_10"/>
    <property type="match status" value="1"/>
</dbReference>
<accession>A0A2P6V5Z4</accession>
<proteinExistence type="predicted"/>
<reference evidence="3 4" key="1">
    <citation type="journal article" date="2018" name="Plant J.">
        <title>Genome sequences of Chlorella sorokiniana UTEX 1602 and Micractinium conductrix SAG 241.80: implications to maltose excretion by a green alga.</title>
        <authorList>
            <person name="Arriola M.B."/>
            <person name="Velmurugan N."/>
            <person name="Zhang Y."/>
            <person name="Plunkett M.H."/>
            <person name="Hondzo H."/>
            <person name="Barney B.M."/>
        </authorList>
    </citation>
    <scope>NUCLEOTIDE SEQUENCE [LARGE SCALE GENOMIC DNA]</scope>
    <source>
        <strain evidence="3 4">SAG 241.80</strain>
    </source>
</reference>
<evidence type="ECO:0000313" key="3">
    <source>
        <dbReference type="EMBL" id="PSC69508.1"/>
    </source>
</evidence>
<feature type="domain" description="NAD(P)-binding" evidence="2">
    <location>
        <begin position="505"/>
        <end position="698"/>
    </location>
</feature>
<sequence length="730" mass="76408">MQAGEACRLLRAAAPDAVLVALTAAASDGRPGPSSHGIVVSEPFPACSTSSSGSRVPHSVCLRITASSSQAAALLASPVVRLPAPWPADQPPAQLVRQPTEQLAYLTGAPPSIPEGPLSAELRRRFPGILRARRDTVGGLASERFVLALAPGAAVPHHISFDLPRQGNASALKGDPCLASNYRPITLLNTDYRLLSKVLAHRLGRCLPSLISPEQAAFLRGRSIGENAHLLQLLPHLLARHGRWALVAFCDFRKAYDTVHRGFLLAVLRQLGLGDGFVSWVQLLLPHTLAAAAVNRCVSRPALFLAGVRQGCPLAPLLYLCLAQALLRLLQARGVGIQAAGLNLAALQLADDCEALLEGGTPQQTADRVQSFLAAMATFAAASGQHLAPEKTHLLPIGSQPPAPLPPAIHGLQVVPTAEALGLQFHAGTQPATANWQPRLQRVEAAHEKLASLGLLAFGRGFGSAAYGVSQLLYCSPQSAAWPLCASSATQMTENARALHAVVLGATGAVGREVVGHLLASPRWGSVTAVGRRAVEPPAAYKSQPGYDASKLKQAVVDMDNLEEEAAPAFAGADSVFCCLGTTRSAAGTAAAFKKVDLDYVAAGSRAAAAGGVPHFALVSAQGAKAGVWASNLKIFHGLLYMQTKGQAEEAVKAGNFAYASIWRPGLLERGDLARGPENLYAKLVSSVASSQVAAAMVGDAERWHDARRSGSGAAPPVKTFEMADIQQWK</sequence>
<organism evidence="3 4">
    <name type="scientific">Micractinium conductrix</name>
    <dbReference type="NCBI Taxonomy" id="554055"/>
    <lineage>
        <taxon>Eukaryota</taxon>
        <taxon>Viridiplantae</taxon>
        <taxon>Chlorophyta</taxon>
        <taxon>core chlorophytes</taxon>
        <taxon>Trebouxiophyceae</taxon>
        <taxon>Chlorellales</taxon>
        <taxon>Chlorellaceae</taxon>
        <taxon>Chlorella clade</taxon>
        <taxon>Micractinium</taxon>
    </lineage>
</organism>
<dbReference type="STRING" id="554055.A0A2P6V5Z4"/>
<dbReference type="AlphaFoldDB" id="A0A2P6V5Z4"/>
<dbReference type="Proteomes" id="UP000239649">
    <property type="component" value="Unassembled WGS sequence"/>
</dbReference>
<dbReference type="EMBL" id="LHPF02000026">
    <property type="protein sequence ID" value="PSC69508.1"/>
    <property type="molecule type" value="Genomic_DNA"/>
</dbReference>
<gene>
    <name evidence="3" type="ORF">C2E20_6989</name>
</gene>
<keyword evidence="4" id="KW-1185">Reference proteome</keyword>
<dbReference type="GO" id="GO:0005737">
    <property type="term" value="C:cytoplasm"/>
    <property type="evidence" value="ECO:0007669"/>
    <property type="project" value="TreeGrafter"/>
</dbReference>
<feature type="domain" description="Reverse transcriptase" evidence="1">
    <location>
        <begin position="179"/>
        <end position="395"/>
    </location>
</feature>